<accession>A0ABW2I687</accession>
<evidence type="ECO:0000313" key="1">
    <source>
        <dbReference type="EMBL" id="MFC7286431.1"/>
    </source>
</evidence>
<reference evidence="2" key="1">
    <citation type="journal article" date="2019" name="Int. J. Syst. Evol. Microbiol.">
        <title>The Global Catalogue of Microorganisms (GCM) 10K type strain sequencing project: providing services to taxonomists for standard genome sequencing and annotation.</title>
        <authorList>
            <consortium name="The Broad Institute Genomics Platform"/>
            <consortium name="The Broad Institute Genome Sequencing Center for Infectious Disease"/>
            <person name="Wu L."/>
            <person name="Ma J."/>
        </authorList>
    </citation>
    <scope>NUCLEOTIDE SEQUENCE [LARGE SCALE GENOMIC DNA]</scope>
    <source>
        <strain evidence="2">KACC 12508</strain>
    </source>
</reference>
<name>A0ABW2I687_9BURK</name>
<proteinExistence type="predicted"/>
<sequence length="451" mass="50262">MTNLTMSLKHMATYPFGQPLGGLLMPQASLSPPDLMPFPSHYYPDELGQMMKQLCGSGAIPPELVGTQLAIFCALAAQGVADVAWPNEQPMPVGISAVMGVGASTGKSFIEKILKAPFSPYREVHTDASGEKYGFLIEDASRESLIDSMREWPVAGLITDEAGMLKPLLRHAHTLAKLSDGSSLHHARKATGRTQVKDPRLVMLLMEQPDLFQETKIKLGAKKGGVGLINRCFVVSIPHKLSEGTYDDVKLSHDMTVWYEKKVTELMDASIFYLKGETAKRPILKLSNDALRHFKGLSQHASKQCLPGSDWFFISEYIGRHAERVLRLAAIFHVFMHGTSGEISLDTLLRAEGLGNWYIESFAQIAYEPPKTTQAEDDADKLADCFYQFFYQTRYLQFPMSDLRHTALSIGLTPTRVTRALATLGEQGRIRVFVHLKKPWVELNASRFPQY</sequence>
<organism evidence="1 2">
    <name type="scientific">Herminiimonas glaciei</name>
    <dbReference type="NCBI Taxonomy" id="523788"/>
    <lineage>
        <taxon>Bacteria</taxon>
        <taxon>Pseudomonadati</taxon>
        <taxon>Pseudomonadota</taxon>
        <taxon>Betaproteobacteria</taxon>
        <taxon>Burkholderiales</taxon>
        <taxon>Oxalobacteraceae</taxon>
        <taxon>Herminiimonas</taxon>
    </lineage>
</organism>
<gene>
    <name evidence="1" type="ORF">ACFQPC_00125</name>
</gene>
<protein>
    <submittedName>
        <fullName evidence="1">DUF3987 domain-containing protein</fullName>
    </submittedName>
</protein>
<dbReference type="EMBL" id="JBHTBU010000001">
    <property type="protein sequence ID" value="MFC7286431.1"/>
    <property type="molecule type" value="Genomic_DNA"/>
</dbReference>
<dbReference type="Pfam" id="PF13148">
    <property type="entry name" value="DUF3987"/>
    <property type="match status" value="1"/>
</dbReference>
<dbReference type="RefSeq" id="WP_158610224.1">
    <property type="nucleotide sequence ID" value="NZ_JBHTBU010000001.1"/>
</dbReference>
<comment type="caution">
    <text evidence="1">The sequence shown here is derived from an EMBL/GenBank/DDBJ whole genome shotgun (WGS) entry which is preliminary data.</text>
</comment>
<keyword evidence="2" id="KW-1185">Reference proteome</keyword>
<evidence type="ECO:0000313" key="2">
    <source>
        <dbReference type="Proteomes" id="UP001596542"/>
    </source>
</evidence>
<dbReference type="InterPro" id="IPR025048">
    <property type="entry name" value="DUF3987"/>
</dbReference>
<dbReference type="Proteomes" id="UP001596542">
    <property type="component" value="Unassembled WGS sequence"/>
</dbReference>